<dbReference type="InParanoid" id="A0A1I2DIV2"/>
<protein>
    <recommendedName>
        <fullName evidence="6 12">Phosphoglycerate kinase</fullName>
        <ecNumber evidence="5 12">2.7.2.3</ecNumber>
    </recommendedName>
</protein>
<dbReference type="eggNOG" id="COG0126">
    <property type="taxonomic scope" value="Bacteria"/>
</dbReference>
<feature type="binding site" evidence="13">
    <location>
        <position position="172"/>
    </location>
    <ligand>
        <name>(2R)-3-phosphoglycerate</name>
        <dbReference type="ChEBI" id="CHEBI:58272"/>
    </ligand>
</feature>
<feature type="binding site" evidence="12 14">
    <location>
        <position position="347"/>
    </location>
    <ligand>
        <name>ATP</name>
        <dbReference type="ChEBI" id="CHEBI:30616"/>
    </ligand>
</feature>
<evidence type="ECO:0000256" key="14">
    <source>
        <dbReference type="PIRSR" id="PIRSR000724-2"/>
    </source>
</evidence>
<evidence type="ECO:0000256" key="1">
    <source>
        <dbReference type="ARBA" id="ARBA00000642"/>
    </source>
</evidence>
<dbReference type="InterPro" id="IPR036043">
    <property type="entry name" value="Phosphoglycerate_kinase_sf"/>
</dbReference>
<evidence type="ECO:0000313" key="16">
    <source>
        <dbReference type="EMBL" id="SFE80163.1"/>
    </source>
</evidence>
<evidence type="ECO:0000256" key="8">
    <source>
        <dbReference type="ARBA" id="ARBA00022741"/>
    </source>
</evidence>
<comment type="pathway">
    <text evidence="2 12">Carbohydrate degradation; glycolysis; pyruvate from D-glyceraldehyde 3-phosphate: step 2/5.</text>
</comment>
<comment type="subcellular location">
    <subcellularLocation>
        <location evidence="12">Cytoplasm</location>
    </subcellularLocation>
</comment>
<evidence type="ECO:0000256" key="6">
    <source>
        <dbReference type="ARBA" id="ARBA00016471"/>
    </source>
</evidence>
<dbReference type="GO" id="GO:0004618">
    <property type="term" value="F:phosphoglycerate kinase activity"/>
    <property type="evidence" value="ECO:0007669"/>
    <property type="project" value="UniProtKB-UniRule"/>
</dbReference>
<feature type="binding site" evidence="12">
    <location>
        <position position="172"/>
    </location>
    <ligand>
        <name>substrate</name>
    </ligand>
</feature>
<dbReference type="GO" id="GO:0006094">
    <property type="term" value="P:gluconeogenesis"/>
    <property type="evidence" value="ECO:0007669"/>
    <property type="project" value="TreeGrafter"/>
</dbReference>
<keyword evidence="9 12" id="KW-0418">Kinase</keyword>
<feature type="binding site" evidence="13">
    <location>
        <position position="117"/>
    </location>
    <ligand>
        <name>(2R)-3-phosphoglycerate</name>
        <dbReference type="ChEBI" id="CHEBI:58272"/>
    </ligand>
</feature>
<dbReference type="FunFam" id="3.40.50.1260:FF:000006">
    <property type="entry name" value="Phosphoglycerate kinase"/>
    <property type="match status" value="1"/>
</dbReference>
<dbReference type="InterPro" id="IPR015911">
    <property type="entry name" value="Phosphoglycerate_kinase_CS"/>
</dbReference>
<dbReference type="PRINTS" id="PR00477">
    <property type="entry name" value="PHGLYCKINASE"/>
</dbReference>
<feature type="binding site" evidence="12 14">
    <location>
        <begin position="376"/>
        <end position="379"/>
    </location>
    <ligand>
        <name>ATP</name>
        <dbReference type="ChEBI" id="CHEBI:30616"/>
    </ligand>
</feature>
<dbReference type="EC" id="2.7.2.3" evidence="5 12"/>
<reference evidence="16 17" key="1">
    <citation type="submission" date="2016-10" db="EMBL/GenBank/DDBJ databases">
        <authorList>
            <person name="de Groot N.N."/>
        </authorList>
    </citation>
    <scope>NUCLEOTIDE SEQUENCE [LARGE SCALE GENOMIC DNA]</scope>
    <source>
        <strain evidence="16 17">DSM 19012</strain>
    </source>
</reference>
<feature type="binding site" evidence="12">
    <location>
        <position position="35"/>
    </location>
    <ligand>
        <name>substrate</name>
    </ligand>
</feature>
<keyword evidence="12" id="KW-0963">Cytoplasm</keyword>
<dbReference type="PROSITE" id="PS00111">
    <property type="entry name" value="PGLYCERATE_KINASE"/>
    <property type="match status" value="1"/>
</dbReference>
<dbReference type="Gene3D" id="3.40.50.1260">
    <property type="entry name" value="Phosphoglycerate kinase, N-terminal domain"/>
    <property type="match status" value="2"/>
</dbReference>
<evidence type="ECO:0000256" key="3">
    <source>
        <dbReference type="ARBA" id="ARBA00008982"/>
    </source>
</evidence>
<keyword evidence="8 12" id="KW-0547">Nucleotide-binding</keyword>
<evidence type="ECO:0000256" key="7">
    <source>
        <dbReference type="ARBA" id="ARBA00022679"/>
    </source>
</evidence>
<keyword evidence="11 12" id="KW-0324">Glycolysis</keyword>
<dbReference type="PANTHER" id="PTHR11406">
    <property type="entry name" value="PHOSPHOGLYCERATE KINASE"/>
    <property type="match status" value="1"/>
</dbReference>
<evidence type="ECO:0000256" key="4">
    <source>
        <dbReference type="ARBA" id="ARBA00011245"/>
    </source>
</evidence>
<evidence type="ECO:0000256" key="10">
    <source>
        <dbReference type="ARBA" id="ARBA00022840"/>
    </source>
</evidence>
<dbReference type="FunFam" id="3.40.50.1260:FF:000003">
    <property type="entry name" value="Phosphoglycerate kinase"/>
    <property type="match status" value="1"/>
</dbReference>
<dbReference type="RefSeq" id="WP_010527503.1">
    <property type="nucleotide sequence ID" value="NZ_AFSL01000053.1"/>
</dbReference>
<name>A0A1I2DIV2_9BACT</name>
<comment type="subunit">
    <text evidence="4 12">Monomer.</text>
</comment>
<comment type="catalytic activity">
    <reaction evidence="1 12 15">
        <text>(2R)-3-phosphoglycerate + ATP = (2R)-3-phospho-glyceroyl phosphate + ADP</text>
        <dbReference type="Rhea" id="RHEA:14801"/>
        <dbReference type="ChEBI" id="CHEBI:30616"/>
        <dbReference type="ChEBI" id="CHEBI:57604"/>
        <dbReference type="ChEBI" id="CHEBI:58272"/>
        <dbReference type="ChEBI" id="CHEBI:456216"/>
        <dbReference type="EC" id="2.7.2.3"/>
    </reaction>
</comment>
<dbReference type="PIRSF" id="PIRSF000724">
    <property type="entry name" value="Pgk"/>
    <property type="match status" value="1"/>
</dbReference>
<sequence>MSKIESYNFSGKKVIVRVDFNVPFNEKFEITDDTRIRAALPTLRKILSDGGSVIVMSHLGRPKGKINPDFSLKYVQGRLAELLETEVIFASDSVGSDAKEKAAALKPGQVLLLENLRFYPEEEGKPKLADDASDDEKKAAKAEMKEKQKAFSKELASLADVYVNDAFGTAHRAHASTAIIADYFDADKKMFGFLIEQELQSLDKVLKSPERPFTAIMGGAKVSTKITIIENLLDKVDNLILGGGMTYTFIKARGGNIGSSICEDEYLDLATKIEKMAKEKGVKLYLPVDVVAADDFNNDANTQVVPVEQIPDNWQGLDAGPETIKIYQDVIENSKTILWNGPVGVFEMDNFAKGSRAVAEAIAAGTQKGAFSLIGGGDSVACINKFGMADKVSYISTAGGALLEYLEGKDLPGIKAIRG</sequence>
<dbReference type="GO" id="GO:0006096">
    <property type="term" value="P:glycolytic process"/>
    <property type="evidence" value="ECO:0007669"/>
    <property type="project" value="UniProtKB-UniRule"/>
</dbReference>
<evidence type="ECO:0000256" key="2">
    <source>
        <dbReference type="ARBA" id="ARBA00004838"/>
    </source>
</evidence>
<dbReference type="UniPathway" id="UPA00109">
    <property type="reaction ID" value="UER00185"/>
</dbReference>
<feature type="binding site" evidence="12 13">
    <location>
        <begin position="58"/>
        <end position="61"/>
    </location>
    <ligand>
        <name>substrate</name>
    </ligand>
</feature>
<dbReference type="GO" id="GO:0005829">
    <property type="term" value="C:cytosol"/>
    <property type="evidence" value="ECO:0007669"/>
    <property type="project" value="UniProtKB-ARBA"/>
</dbReference>
<evidence type="ECO:0000256" key="12">
    <source>
        <dbReference type="HAMAP-Rule" id="MF_00145"/>
    </source>
</evidence>
<keyword evidence="10 12" id="KW-0067">ATP-binding</keyword>
<feature type="binding site" evidence="12">
    <location>
        <position position="117"/>
    </location>
    <ligand>
        <name>substrate</name>
    </ligand>
</feature>
<dbReference type="STRING" id="385682.SAMN05444380_11913"/>
<organism evidence="16 17">
    <name type="scientific">Thermophagus xiamenensis</name>
    <dbReference type="NCBI Taxonomy" id="385682"/>
    <lineage>
        <taxon>Bacteria</taxon>
        <taxon>Pseudomonadati</taxon>
        <taxon>Bacteroidota</taxon>
        <taxon>Bacteroidia</taxon>
        <taxon>Marinilabiliales</taxon>
        <taxon>Marinilabiliaceae</taxon>
        <taxon>Thermophagus</taxon>
    </lineage>
</organism>
<dbReference type="EMBL" id="FONA01000019">
    <property type="protein sequence ID" value="SFE80163.1"/>
    <property type="molecule type" value="Genomic_DNA"/>
</dbReference>
<evidence type="ECO:0000256" key="5">
    <source>
        <dbReference type="ARBA" id="ARBA00013061"/>
    </source>
</evidence>
<dbReference type="HAMAP" id="MF_00145">
    <property type="entry name" value="Phosphoglyc_kinase"/>
    <property type="match status" value="1"/>
</dbReference>
<dbReference type="Pfam" id="PF00162">
    <property type="entry name" value="PGK"/>
    <property type="match status" value="1"/>
</dbReference>
<dbReference type="PANTHER" id="PTHR11406:SF23">
    <property type="entry name" value="PHOSPHOGLYCERATE KINASE 1, CHLOROPLASTIC-RELATED"/>
    <property type="match status" value="1"/>
</dbReference>
<dbReference type="OrthoDB" id="9808460at2"/>
<evidence type="ECO:0000256" key="15">
    <source>
        <dbReference type="RuleBase" id="RU000532"/>
    </source>
</evidence>
<dbReference type="SUPFAM" id="SSF53748">
    <property type="entry name" value="Phosphoglycerate kinase"/>
    <property type="match status" value="1"/>
</dbReference>
<evidence type="ECO:0000256" key="9">
    <source>
        <dbReference type="ARBA" id="ARBA00022777"/>
    </source>
</evidence>
<evidence type="ECO:0000256" key="11">
    <source>
        <dbReference type="ARBA" id="ARBA00023152"/>
    </source>
</evidence>
<dbReference type="GO" id="GO:0043531">
    <property type="term" value="F:ADP binding"/>
    <property type="evidence" value="ECO:0007669"/>
    <property type="project" value="TreeGrafter"/>
</dbReference>
<proteinExistence type="inferred from homology"/>
<dbReference type="GO" id="GO:0005524">
    <property type="term" value="F:ATP binding"/>
    <property type="evidence" value="ECO:0007669"/>
    <property type="project" value="UniProtKB-KW"/>
</dbReference>
<gene>
    <name evidence="12" type="primary">pgk</name>
    <name evidence="16" type="ORF">SAMN05444380_11913</name>
</gene>
<feature type="binding site" evidence="12 14">
    <location>
        <position position="225"/>
    </location>
    <ligand>
        <name>ATP</name>
        <dbReference type="ChEBI" id="CHEBI:30616"/>
    </ligand>
</feature>
<dbReference type="CDD" id="cd00318">
    <property type="entry name" value="Phosphoglycerate_kinase"/>
    <property type="match status" value="1"/>
</dbReference>
<feature type="binding site" evidence="12">
    <location>
        <position position="316"/>
    </location>
    <ligand>
        <name>ATP</name>
        <dbReference type="ChEBI" id="CHEBI:30616"/>
    </ligand>
</feature>
<keyword evidence="17" id="KW-1185">Reference proteome</keyword>
<dbReference type="AlphaFoldDB" id="A0A1I2DIV2"/>
<dbReference type="InterPro" id="IPR015824">
    <property type="entry name" value="Phosphoglycerate_kinase_N"/>
</dbReference>
<dbReference type="InterPro" id="IPR001576">
    <property type="entry name" value="Phosphoglycerate_kinase"/>
</dbReference>
<keyword evidence="7 12" id="KW-0808">Transferase</keyword>
<dbReference type="Proteomes" id="UP000181976">
    <property type="component" value="Unassembled WGS sequence"/>
</dbReference>
<feature type="binding site" evidence="12 13">
    <location>
        <begin position="19"/>
        <end position="21"/>
    </location>
    <ligand>
        <name>substrate</name>
    </ligand>
</feature>
<feature type="binding site" evidence="13">
    <location>
        <position position="35"/>
    </location>
    <ligand>
        <name>(2R)-3-phosphoglycerate</name>
        <dbReference type="ChEBI" id="CHEBI:58272"/>
    </ligand>
</feature>
<accession>A0A1I2DIV2</accession>
<comment type="similarity">
    <text evidence="3 12 15">Belongs to the phosphoglycerate kinase family.</text>
</comment>
<dbReference type="FunCoup" id="A0A1I2DIV2">
    <property type="interactions" value="456"/>
</dbReference>
<evidence type="ECO:0000256" key="13">
    <source>
        <dbReference type="PIRSR" id="PIRSR000724-1"/>
    </source>
</evidence>
<evidence type="ECO:0000313" key="17">
    <source>
        <dbReference type="Proteomes" id="UP000181976"/>
    </source>
</evidence>